<keyword evidence="1" id="KW-0808">Transferase</keyword>
<dbReference type="Proteomes" id="UP000039865">
    <property type="component" value="Unassembled WGS sequence"/>
</dbReference>
<dbReference type="SUPFAM" id="SSF53067">
    <property type="entry name" value="Actin-like ATPase domain"/>
    <property type="match status" value="1"/>
</dbReference>
<dbReference type="GO" id="GO:0005536">
    <property type="term" value="F:D-glucose binding"/>
    <property type="evidence" value="ECO:0007669"/>
    <property type="project" value="InterPro"/>
</dbReference>
<dbReference type="PANTHER" id="PTHR47363:SF1">
    <property type="entry name" value="GLUCOKINASE"/>
    <property type="match status" value="1"/>
</dbReference>
<accession>A0A078AKI3</accession>
<dbReference type="GO" id="GO:0006096">
    <property type="term" value="P:glycolytic process"/>
    <property type="evidence" value="ECO:0007669"/>
    <property type="project" value="InterPro"/>
</dbReference>
<dbReference type="EMBL" id="CCKQ01009829">
    <property type="protein sequence ID" value="CDW81338.1"/>
    <property type="molecule type" value="Genomic_DNA"/>
</dbReference>
<keyword evidence="4" id="KW-1185">Reference proteome</keyword>
<dbReference type="Gene3D" id="3.30.420.40">
    <property type="match status" value="1"/>
</dbReference>
<evidence type="ECO:0000256" key="2">
    <source>
        <dbReference type="ARBA" id="ARBA00022777"/>
    </source>
</evidence>
<sequence length="341" mass="39326">MEKNEVLNEQLDRYIIVGDTGGTNFRLRLSKEIRMQGKVVSYECVKSIQLKKKDYKNYSHHIDQLLETFNTVQQIQAYYKETDVRFVNDAEGMAFSILFQDQLLSKRADLFVQLRHKNTQNVINQNSKVKFLFSMGTGIGTAIILPYPNGESSRSYNPRQKALCEKMNTHGCLNHFCCGFGVFLLHQFLKSQHPELITNLELEIQDKFQQERKKSVSLQECITYCAVNKTDKLCMMAIDFLIEIFATCLAKFALVVLPMGGIYISGGVANYLCDYIKDRKVASKEVYSDEEEEEQPQGLFWKYFLTDSPMKELVLEKIPIYIMRENPTLDGLEAMLLSECI</sequence>
<dbReference type="Gene3D" id="3.40.367.20">
    <property type="match status" value="1"/>
</dbReference>
<dbReference type="GO" id="GO:0005524">
    <property type="term" value="F:ATP binding"/>
    <property type="evidence" value="ECO:0007669"/>
    <property type="project" value="InterPro"/>
</dbReference>
<name>A0A078AKI3_STYLE</name>
<dbReference type="Pfam" id="PF02685">
    <property type="entry name" value="Glucokinase"/>
    <property type="match status" value="1"/>
</dbReference>
<dbReference type="PANTHER" id="PTHR47363">
    <property type="entry name" value="GLUCOKINASE"/>
    <property type="match status" value="1"/>
</dbReference>
<organism evidence="3 4">
    <name type="scientific">Stylonychia lemnae</name>
    <name type="common">Ciliate</name>
    <dbReference type="NCBI Taxonomy" id="5949"/>
    <lineage>
        <taxon>Eukaryota</taxon>
        <taxon>Sar</taxon>
        <taxon>Alveolata</taxon>
        <taxon>Ciliophora</taxon>
        <taxon>Intramacronucleata</taxon>
        <taxon>Spirotrichea</taxon>
        <taxon>Stichotrichia</taxon>
        <taxon>Sporadotrichida</taxon>
        <taxon>Oxytrichidae</taxon>
        <taxon>Stylonychinae</taxon>
        <taxon>Stylonychia</taxon>
    </lineage>
</organism>
<dbReference type="InParanoid" id="A0A078AKI3"/>
<dbReference type="InterPro" id="IPR043129">
    <property type="entry name" value="ATPase_NBD"/>
</dbReference>
<dbReference type="AlphaFoldDB" id="A0A078AKI3"/>
<evidence type="ECO:0000313" key="4">
    <source>
        <dbReference type="Proteomes" id="UP000039865"/>
    </source>
</evidence>
<evidence type="ECO:0000256" key="1">
    <source>
        <dbReference type="ARBA" id="ARBA00022679"/>
    </source>
</evidence>
<reference evidence="3 4" key="1">
    <citation type="submission" date="2014-06" db="EMBL/GenBank/DDBJ databases">
        <authorList>
            <person name="Swart Estienne"/>
        </authorList>
    </citation>
    <scope>NUCLEOTIDE SEQUENCE [LARGE SCALE GENOMIC DNA]</scope>
    <source>
        <strain evidence="3 4">130c</strain>
    </source>
</reference>
<evidence type="ECO:0000313" key="3">
    <source>
        <dbReference type="EMBL" id="CDW81338.1"/>
    </source>
</evidence>
<protein>
    <submittedName>
        <fullName evidence="3">Glucokinase</fullName>
    </submittedName>
</protein>
<gene>
    <name evidence="3" type="primary">Contig11442.g12242</name>
    <name evidence="3" type="ORF">STYLEM_10353</name>
</gene>
<dbReference type="GO" id="GO:0004340">
    <property type="term" value="F:glucokinase activity"/>
    <property type="evidence" value="ECO:0007669"/>
    <property type="project" value="InterPro"/>
</dbReference>
<keyword evidence="2 3" id="KW-0418">Kinase</keyword>
<dbReference type="InterPro" id="IPR003836">
    <property type="entry name" value="Glucokinase"/>
</dbReference>
<proteinExistence type="predicted"/>